<feature type="region of interest" description="Disordered" evidence="5">
    <location>
        <begin position="1"/>
        <end position="36"/>
    </location>
</feature>
<keyword evidence="3" id="KW-0539">Nucleus</keyword>
<name>L1J6J6_GUITC</name>
<dbReference type="InterPro" id="IPR024861">
    <property type="entry name" value="Donson"/>
</dbReference>
<proteinExistence type="inferred from homology"/>
<reference evidence="8" key="2">
    <citation type="submission" date="2012-11" db="EMBL/GenBank/DDBJ databases">
        <authorList>
            <person name="Kuo A."/>
            <person name="Curtis B.A."/>
            <person name="Tanifuji G."/>
            <person name="Burki F."/>
            <person name="Gruber A."/>
            <person name="Irimia M."/>
            <person name="Maruyama S."/>
            <person name="Arias M.C."/>
            <person name="Ball S.G."/>
            <person name="Gile G.H."/>
            <person name="Hirakawa Y."/>
            <person name="Hopkins J.F."/>
            <person name="Rensing S.A."/>
            <person name="Schmutz J."/>
            <person name="Symeonidi A."/>
            <person name="Elias M."/>
            <person name="Eveleigh R.J."/>
            <person name="Herman E.K."/>
            <person name="Klute M.J."/>
            <person name="Nakayama T."/>
            <person name="Obornik M."/>
            <person name="Reyes-Prieto A."/>
            <person name="Armbrust E.V."/>
            <person name="Aves S.J."/>
            <person name="Beiko R.G."/>
            <person name="Coutinho P."/>
            <person name="Dacks J.B."/>
            <person name="Durnford D.G."/>
            <person name="Fast N.M."/>
            <person name="Green B.R."/>
            <person name="Grisdale C."/>
            <person name="Hempe F."/>
            <person name="Henrissat B."/>
            <person name="Hoppner M.P."/>
            <person name="Ishida K.-I."/>
            <person name="Kim E."/>
            <person name="Koreny L."/>
            <person name="Kroth P.G."/>
            <person name="Liu Y."/>
            <person name="Malik S.-B."/>
            <person name="Maier U.G."/>
            <person name="McRose D."/>
            <person name="Mock T."/>
            <person name="Neilson J.A."/>
            <person name="Onodera N.T."/>
            <person name="Poole A.M."/>
            <person name="Pritham E.J."/>
            <person name="Richards T.A."/>
            <person name="Rocap G."/>
            <person name="Roy S.W."/>
            <person name="Sarai C."/>
            <person name="Schaack S."/>
            <person name="Shirato S."/>
            <person name="Slamovits C.H."/>
            <person name="Spencer D.F."/>
            <person name="Suzuki S."/>
            <person name="Worden A.Z."/>
            <person name="Zauner S."/>
            <person name="Barry K."/>
            <person name="Bell C."/>
            <person name="Bharti A.K."/>
            <person name="Crow J.A."/>
            <person name="Grimwood J."/>
            <person name="Kramer R."/>
            <person name="Lindquist E."/>
            <person name="Lucas S."/>
            <person name="Salamov A."/>
            <person name="McFadden G.I."/>
            <person name="Lane C.E."/>
            <person name="Keeling P.J."/>
            <person name="Gray M.W."/>
            <person name="Grigoriev I.V."/>
            <person name="Archibald J.M."/>
        </authorList>
    </citation>
    <scope>NUCLEOTIDE SEQUENCE</scope>
    <source>
        <strain evidence="8">CCMP2712</strain>
    </source>
</reference>
<dbReference type="EMBL" id="JH993008">
    <property type="protein sequence ID" value="EKX43724.1"/>
    <property type="molecule type" value="Genomic_DNA"/>
</dbReference>
<evidence type="ECO:0000313" key="8">
    <source>
        <dbReference type="Proteomes" id="UP000011087"/>
    </source>
</evidence>
<evidence type="ECO:0000256" key="2">
    <source>
        <dbReference type="ARBA" id="ARBA00022473"/>
    </source>
</evidence>
<dbReference type="EnsemblProtists" id="EKX43724">
    <property type="protein sequence ID" value="EKX43724"/>
    <property type="gene ID" value="GUITHDRAFT_110177"/>
</dbReference>
<dbReference type="eggNOG" id="KOG4734">
    <property type="taxonomic scope" value="Eukaryota"/>
</dbReference>
<keyword evidence="8" id="KW-1185">Reference proteome</keyword>
<evidence type="ECO:0000256" key="5">
    <source>
        <dbReference type="SAM" id="MobiDB-lite"/>
    </source>
</evidence>
<reference evidence="7" key="3">
    <citation type="submission" date="2016-03" db="UniProtKB">
        <authorList>
            <consortium name="EnsemblProtists"/>
        </authorList>
    </citation>
    <scope>IDENTIFICATION</scope>
</reference>
<evidence type="ECO:0000256" key="3">
    <source>
        <dbReference type="ARBA" id="ARBA00023242"/>
    </source>
</evidence>
<dbReference type="GO" id="GO:0005634">
    <property type="term" value="C:nucleus"/>
    <property type="evidence" value="ECO:0007669"/>
    <property type="project" value="UniProtKB-SubCell"/>
</dbReference>
<reference evidence="6 8" key="1">
    <citation type="journal article" date="2012" name="Nature">
        <title>Algal genomes reveal evolutionary mosaicism and the fate of nucleomorphs.</title>
        <authorList>
            <consortium name="DOE Joint Genome Institute"/>
            <person name="Curtis B.A."/>
            <person name="Tanifuji G."/>
            <person name="Burki F."/>
            <person name="Gruber A."/>
            <person name="Irimia M."/>
            <person name="Maruyama S."/>
            <person name="Arias M.C."/>
            <person name="Ball S.G."/>
            <person name="Gile G.H."/>
            <person name="Hirakawa Y."/>
            <person name="Hopkins J.F."/>
            <person name="Kuo A."/>
            <person name="Rensing S.A."/>
            <person name="Schmutz J."/>
            <person name="Symeonidi A."/>
            <person name="Elias M."/>
            <person name="Eveleigh R.J."/>
            <person name="Herman E.K."/>
            <person name="Klute M.J."/>
            <person name="Nakayama T."/>
            <person name="Obornik M."/>
            <person name="Reyes-Prieto A."/>
            <person name="Armbrust E.V."/>
            <person name="Aves S.J."/>
            <person name="Beiko R.G."/>
            <person name="Coutinho P."/>
            <person name="Dacks J.B."/>
            <person name="Durnford D.G."/>
            <person name="Fast N.M."/>
            <person name="Green B.R."/>
            <person name="Grisdale C.J."/>
            <person name="Hempel F."/>
            <person name="Henrissat B."/>
            <person name="Hoppner M.P."/>
            <person name="Ishida K."/>
            <person name="Kim E."/>
            <person name="Koreny L."/>
            <person name="Kroth P.G."/>
            <person name="Liu Y."/>
            <person name="Malik S.B."/>
            <person name="Maier U.G."/>
            <person name="McRose D."/>
            <person name="Mock T."/>
            <person name="Neilson J.A."/>
            <person name="Onodera N.T."/>
            <person name="Poole A.M."/>
            <person name="Pritham E.J."/>
            <person name="Richards T.A."/>
            <person name="Rocap G."/>
            <person name="Roy S.W."/>
            <person name="Sarai C."/>
            <person name="Schaack S."/>
            <person name="Shirato S."/>
            <person name="Slamovits C.H."/>
            <person name="Spencer D.F."/>
            <person name="Suzuki S."/>
            <person name="Worden A.Z."/>
            <person name="Zauner S."/>
            <person name="Barry K."/>
            <person name="Bell C."/>
            <person name="Bharti A.K."/>
            <person name="Crow J.A."/>
            <person name="Grimwood J."/>
            <person name="Kramer R."/>
            <person name="Lindquist E."/>
            <person name="Lucas S."/>
            <person name="Salamov A."/>
            <person name="McFadden G.I."/>
            <person name="Lane C.E."/>
            <person name="Keeling P.J."/>
            <person name="Gray M.W."/>
            <person name="Grigoriev I.V."/>
            <person name="Archibald J.M."/>
        </authorList>
    </citation>
    <scope>NUCLEOTIDE SEQUENCE</scope>
    <source>
        <strain evidence="6 8">CCMP2712</strain>
    </source>
</reference>
<dbReference type="GO" id="GO:0033260">
    <property type="term" value="P:nuclear DNA replication"/>
    <property type="evidence" value="ECO:0007669"/>
    <property type="project" value="TreeGrafter"/>
</dbReference>
<evidence type="ECO:0000313" key="7">
    <source>
        <dbReference type="EnsemblProtists" id="EKX43724"/>
    </source>
</evidence>
<gene>
    <name evidence="6" type="ORF">GUITHDRAFT_110177</name>
</gene>
<feature type="compositionally biased region" description="Basic and acidic residues" evidence="5">
    <location>
        <begin position="11"/>
        <end position="29"/>
    </location>
</feature>
<keyword evidence="2" id="KW-0217">Developmental protein</keyword>
<dbReference type="OrthoDB" id="534063at2759"/>
<comment type="subcellular location">
    <subcellularLocation>
        <location evidence="1">Nucleus</location>
    </subcellularLocation>
</comment>
<evidence type="ECO:0000256" key="4">
    <source>
        <dbReference type="ARBA" id="ARBA00025806"/>
    </source>
</evidence>
<dbReference type="PRINTS" id="PR02064">
    <property type="entry name" value="DONSON"/>
</dbReference>
<dbReference type="AlphaFoldDB" id="L1J6J6"/>
<dbReference type="PANTHER" id="PTHR12972">
    <property type="entry name" value="DOWNSTREAM NEIGHBOR OF SON"/>
    <property type="match status" value="1"/>
</dbReference>
<dbReference type="PaxDb" id="55529-EKX43724"/>
<dbReference type="GeneID" id="17300480"/>
<dbReference type="RefSeq" id="XP_005830704.1">
    <property type="nucleotide sequence ID" value="XM_005830647.1"/>
</dbReference>
<comment type="similarity">
    <text evidence="4">Belongs to the DONSON family.</text>
</comment>
<sequence length="427" mass="48970">MKNHGSAAADENARELKKAKMAERPDRIETASTRASGVDKTKIEVNLECFEVMEEKLVRVVKPADFFQTNMGKECEIETVKNKKELDLSSLRYHNEHVKPSRGRAVASHNETKDEKLKVSLDDLPLDWSIKQTLRVESEQPMGWLQYKFSSVASFYPAHARETSDMNEEERLARALIQWRYPSNASQLSTREPVQRSKAEEKEMEKNQQEFRHALHSLYRLYKNGQCRYFYLMSEDFHVLFRDSSPNVVSSSQDLAKAEQIAFISSSTKSLRKGLRDKIVEFAMPLDPDDRNGSQDPDNLSLLQELRDFASSTSFPVRHNLGTLVKDGSPQSLLVVKGTFHVQSLYDFLYNMKQLEGPMLPSNLKDLIHCLDKKLELFDLTMKSDPQSTHFCLPSCVDTVPEGLVRRKFLTKVEKREGTLVISENKV</sequence>
<dbReference type="PANTHER" id="PTHR12972:SF0">
    <property type="entry name" value="PROTEIN DOWNSTREAM NEIGHBOR OF SON"/>
    <property type="match status" value="1"/>
</dbReference>
<evidence type="ECO:0000313" key="6">
    <source>
        <dbReference type="EMBL" id="EKX43724.1"/>
    </source>
</evidence>
<evidence type="ECO:0000256" key="1">
    <source>
        <dbReference type="ARBA" id="ARBA00004123"/>
    </source>
</evidence>
<accession>L1J6J6</accession>
<dbReference type="STRING" id="905079.L1J6J6"/>
<protein>
    <submittedName>
        <fullName evidence="6 7">Uncharacterized protein</fullName>
    </submittedName>
</protein>
<dbReference type="Proteomes" id="UP000011087">
    <property type="component" value="Unassembled WGS sequence"/>
</dbReference>
<organism evidence="6">
    <name type="scientific">Guillardia theta (strain CCMP2712)</name>
    <name type="common">Cryptophyte</name>
    <dbReference type="NCBI Taxonomy" id="905079"/>
    <lineage>
        <taxon>Eukaryota</taxon>
        <taxon>Cryptophyceae</taxon>
        <taxon>Pyrenomonadales</taxon>
        <taxon>Geminigeraceae</taxon>
        <taxon>Guillardia</taxon>
    </lineage>
</organism>
<dbReference type="KEGG" id="gtt:GUITHDRAFT_110177"/>
<dbReference type="HOGENOM" id="CLU_643195_0_0_1"/>